<dbReference type="AlphaFoldDB" id="A0AAV1JX68"/>
<protein>
    <submittedName>
        <fullName evidence="1">Uncharacterized protein</fullName>
    </submittedName>
</protein>
<reference evidence="1 2" key="1">
    <citation type="submission" date="2023-11" db="EMBL/GenBank/DDBJ databases">
        <authorList>
            <person name="Okamura Y."/>
        </authorList>
    </citation>
    <scope>NUCLEOTIDE SEQUENCE [LARGE SCALE GENOMIC DNA]</scope>
</reference>
<evidence type="ECO:0000313" key="1">
    <source>
        <dbReference type="EMBL" id="CAK1552684.1"/>
    </source>
</evidence>
<evidence type="ECO:0000313" key="2">
    <source>
        <dbReference type="Proteomes" id="UP001497472"/>
    </source>
</evidence>
<proteinExistence type="predicted"/>
<gene>
    <name evidence="1" type="ORF">LNINA_LOCUS11715</name>
</gene>
<sequence>MFLKFLKSAGLLRPSLLSLKAQTGRVVSRSSHDYLPPTQYDIPIPKRLNIIYVLRVYWETIPLFSVTALSFTLCLLSIAYATQHKIDVVYKTRSRDNISRTMDLRNPQTLKIIIINQRYEPWPEMQDVLDKMNSAQKRALVRAESCSHA</sequence>
<organism evidence="1 2">
    <name type="scientific">Leptosia nina</name>
    <dbReference type="NCBI Taxonomy" id="320188"/>
    <lineage>
        <taxon>Eukaryota</taxon>
        <taxon>Metazoa</taxon>
        <taxon>Ecdysozoa</taxon>
        <taxon>Arthropoda</taxon>
        <taxon>Hexapoda</taxon>
        <taxon>Insecta</taxon>
        <taxon>Pterygota</taxon>
        <taxon>Neoptera</taxon>
        <taxon>Endopterygota</taxon>
        <taxon>Lepidoptera</taxon>
        <taxon>Glossata</taxon>
        <taxon>Ditrysia</taxon>
        <taxon>Papilionoidea</taxon>
        <taxon>Pieridae</taxon>
        <taxon>Pierinae</taxon>
        <taxon>Leptosia</taxon>
    </lineage>
</organism>
<comment type="caution">
    <text evidence="1">The sequence shown here is derived from an EMBL/GenBank/DDBJ whole genome shotgun (WGS) entry which is preliminary data.</text>
</comment>
<accession>A0AAV1JX68</accession>
<keyword evidence="2" id="KW-1185">Reference proteome</keyword>
<name>A0AAV1JX68_9NEOP</name>
<dbReference type="Proteomes" id="UP001497472">
    <property type="component" value="Unassembled WGS sequence"/>
</dbReference>
<dbReference type="EMBL" id="CAVLEF010000156">
    <property type="protein sequence ID" value="CAK1552684.1"/>
    <property type="molecule type" value="Genomic_DNA"/>
</dbReference>